<dbReference type="RefSeq" id="WP_279636856.1">
    <property type="nucleotide sequence ID" value="NZ_RAWB01000046.1"/>
</dbReference>
<keyword evidence="5" id="KW-0418">Kinase</keyword>
<accession>A0A3A8Q819</accession>
<keyword evidence="5" id="KW-0808">Transferase</keyword>
<evidence type="ECO:0000256" key="1">
    <source>
        <dbReference type="ARBA" id="ARBA00000085"/>
    </source>
</evidence>
<comment type="caution">
    <text evidence="5">The sequence shown here is derived from an EMBL/GenBank/DDBJ whole genome shotgun (WGS) entry which is preliminary data.</text>
</comment>
<dbReference type="EC" id="2.7.13.3" evidence="2"/>
<dbReference type="InterPro" id="IPR003661">
    <property type="entry name" value="HisK_dim/P_dom"/>
</dbReference>
<evidence type="ECO:0000313" key="5">
    <source>
        <dbReference type="EMBL" id="RKH64756.1"/>
    </source>
</evidence>
<feature type="compositionally biased region" description="Basic residues" evidence="3">
    <location>
        <begin position="1"/>
        <end position="12"/>
    </location>
</feature>
<dbReference type="Proteomes" id="UP000272888">
    <property type="component" value="Unassembled WGS sequence"/>
</dbReference>
<dbReference type="InterPro" id="IPR036890">
    <property type="entry name" value="HATPase_C_sf"/>
</dbReference>
<proteinExistence type="predicted"/>
<dbReference type="AlphaFoldDB" id="A0A3A8Q819"/>
<dbReference type="Gene3D" id="3.30.565.10">
    <property type="entry name" value="Histidine kinase-like ATPase, C-terminal domain"/>
    <property type="match status" value="1"/>
</dbReference>
<dbReference type="SMART" id="SM00388">
    <property type="entry name" value="HisKA"/>
    <property type="match status" value="1"/>
</dbReference>
<dbReference type="CDD" id="cd00082">
    <property type="entry name" value="HisKA"/>
    <property type="match status" value="1"/>
</dbReference>
<evidence type="ECO:0000256" key="3">
    <source>
        <dbReference type="SAM" id="MobiDB-lite"/>
    </source>
</evidence>
<reference evidence="6" key="1">
    <citation type="submission" date="2018-09" db="EMBL/GenBank/DDBJ databases">
        <authorList>
            <person name="Livingstone P.G."/>
            <person name="Whitworth D.E."/>
        </authorList>
    </citation>
    <scope>NUCLEOTIDE SEQUENCE [LARGE SCALE GENOMIC DNA]</scope>
    <source>
        <strain evidence="6">CA051B</strain>
    </source>
</reference>
<protein>
    <recommendedName>
        <fullName evidence="2">histidine kinase</fullName>
        <ecNumber evidence="2">2.7.13.3</ecNumber>
    </recommendedName>
</protein>
<gene>
    <name evidence="5" type="ORF">D7V93_06885</name>
</gene>
<evidence type="ECO:0000259" key="4">
    <source>
        <dbReference type="SMART" id="SM00388"/>
    </source>
</evidence>
<feature type="region of interest" description="Disordered" evidence="3">
    <location>
        <begin position="1"/>
        <end position="22"/>
    </location>
</feature>
<dbReference type="EMBL" id="RAWB01000046">
    <property type="protein sequence ID" value="RKH64756.1"/>
    <property type="molecule type" value="Genomic_DNA"/>
</dbReference>
<comment type="catalytic activity">
    <reaction evidence="1">
        <text>ATP + protein L-histidine = ADP + protein N-phospho-L-histidine.</text>
        <dbReference type="EC" id="2.7.13.3"/>
    </reaction>
</comment>
<keyword evidence="6" id="KW-1185">Reference proteome</keyword>
<dbReference type="InterPro" id="IPR036097">
    <property type="entry name" value="HisK_dim/P_sf"/>
</dbReference>
<feature type="domain" description="Signal transduction histidine kinase dimerisation/phosphoacceptor" evidence="4">
    <location>
        <begin position="184"/>
        <end position="251"/>
    </location>
</feature>
<sequence>MSPRRPSLKPRKPPAAAGGGSPALLRKYRGLLSKHDALVRKLDERTTTFTLSSWALETSASALAVLRTGEVVVANARWRALSRERGPWWREEKGQGTGPTYAALRDLAEAEAVLAEAEGGARITRFRQVRGAQPQVLEVRTERVTHPLAGQVLVLARDITAQARDEEELAQARATLLERAQLRALGELAAGMAHDLRNTLNAMRLRLEMLQRDASAITEHGQHHMDALARIVADAGERVGRLQDFSRPRTRSTVERVQLLDVIRDAVDIARGGIEHRRDGQASRLDVVLPGTLPQVSGSAMELRYVLINLLINARDAMPRGGTIRVRAGSRG</sequence>
<feature type="non-terminal residue" evidence="5">
    <location>
        <position position="332"/>
    </location>
</feature>
<dbReference type="PANTHER" id="PTHR43065">
    <property type="entry name" value="SENSOR HISTIDINE KINASE"/>
    <property type="match status" value="1"/>
</dbReference>
<name>A0A3A8Q819_9BACT</name>
<dbReference type="SUPFAM" id="SSF47384">
    <property type="entry name" value="Homodimeric domain of signal transducing histidine kinase"/>
    <property type="match status" value="1"/>
</dbReference>
<dbReference type="Gene3D" id="1.10.287.130">
    <property type="match status" value="1"/>
</dbReference>
<evidence type="ECO:0000313" key="6">
    <source>
        <dbReference type="Proteomes" id="UP000272888"/>
    </source>
</evidence>
<dbReference type="Pfam" id="PF00512">
    <property type="entry name" value="HisKA"/>
    <property type="match status" value="1"/>
</dbReference>
<dbReference type="PANTHER" id="PTHR43065:SF42">
    <property type="entry name" value="TWO-COMPONENT SENSOR PPRA"/>
    <property type="match status" value="1"/>
</dbReference>
<evidence type="ECO:0000256" key="2">
    <source>
        <dbReference type="ARBA" id="ARBA00012438"/>
    </source>
</evidence>
<dbReference type="SUPFAM" id="SSF55874">
    <property type="entry name" value="ATPase domain of HSP90 chaperone/DNA topoisomerase II/histidine kinase"/>
    <property type="match status" value="1"/>
</dbReference>
<organism evidence="5 6">
    <name type="scientific">Corallococcus llansteffanensis</name>
    <dbReference type="NCBI Taxonomy" id="2316731"/>
    <lineage>
        <taxon>Bacteria</taxon>
        <taxon>Pseudomonadati</taxon>
        <taxon>Myxococcota</taxon>
        <taxon>Myxococcia</taxon>
        <taxon>Myxococcales</taxon>
        <taxon>Cystobacterineae</taxon>
        <taxon>Myxococcaceae</taxon>
        <taxon>Corallococcus</taxon>
    </lineage>
</organism>
<dbReference type="GO" id="GO:0000155">
    <property type="term" value="F:phosphorelay sensor kinase activity"/>
    <property type="evidence" value="ECO:0007669"/>
    <property type="project" value="InterPro"/>
</dbReference>